<dbReference type="Proteomes" id="UP000621930">
    <property type="component" value="Unassembled WGS sequence"/>
</dbReference>
<dbReference type="PANTHER" id="PTHR32071">
    <property type="entry name" value="TRANSCRIPTIONAL REGULATORY PROTEIN"/>
    <property type="match status" value="1"/>
</dbReference>
<dbReference type="PROSITE" id="PS00675">
    <property type="entry name" value="SIGMA54_INTERACT_1"/>
    <property type="match status" value="1"/>
</dbReference>
<dbReference type="SUPFAM" id="SSF52540">
    <property type="entry name" value="P-loop containing nucleoside triphosphate hydrolases"/>
    <property type="match status" value="1"/>
</dbReference>
<feature type="domain" description="PAS" evidence="7">
    <location>
        <begin position="198"/>
        <end position="250"/>
    </location>
</feature>
<dbReference type="InterPro" id="IPR025662">
    <property type="entry name" value="Sigma_54_int_dom_ATP-bd_1"/>
</dbReference>
<evidence type="ECO:0000256" key="2">
    <source>
        <dbReference type="ARBA" id="ARBA00022840"/>
    </source>
</evidence>
<dbReference type="SUPFAM" id="SSF55785">
    <property type="entry name" value="PYP-like sensor domain (PAS domain)"/>
    <property type="match status" value="1"/>
</dbReference>
<dbReference type="Pfam" id="PF02954">
    <property type="entry name" value="HTH_8"/>
    <property type="match status" value="1"/>
</dbReference>
<dbReference type="PROSITE" id="PS00676">
    <property type="entry name" value="SIGMA54_INTERACT_2"/>
    <property type="match status" value="1"/>
</dbReference>
<dbReference type="InterPro" id="IPR013767">
    <property type="entry name" value="PAS_fold"/>
</dbReference>
<keyword evidence="5" id="KW-0804">Transcription</keyword>
<dbReference type="RefSeq" id="WP_191731315.1">
    <property type="nucleotide sequence ID" value="NZ_JACSPT010000024.1"/>
</dbReference>
<comment type="caution">
    <text evidence="8">The sequence shown here is derived from an EMBL/GenBank/DDBJ whole genome shotgun (WGS) entry which is preliminary data.</text>
</comment>
<evidence type="ECO:0000256" key="1">
    <source>
        <dbReference type="ARBA" id="ARBA00022741"/>
    </source>
</evidence>
<feature type="domain" description="Sigma-54 factor interaction" evidence="6">
    <location>
        <begin position="319"/>
        <end position="545"/>
    </location>
</feature>
<dbReference type="Pfam" id="PF06506">
    <property type="entry name" value="PrpR_N"/>
    <property type="match status" value="1"/>
</dbReference>
<dbReference type="EMBL" id="JACSPT010000024">
    <property type="protein sequence ID" value="MBD8010424.1"/>
    <property type="molecule type" value="Genomic_DNA"/>
</dbReference>
<dbReference type="InterPro" id="IPR002078">
    <property type="entry name" value="Sigma_54_int"/>
</dbReference>
<reference evidence="8 9" key="1">
    <citation type="submission" date="2020-08" db="EMBL/GenBank/DDBJ databases">
        <title>A Genomic Blueprint of the Chicken Gut Microbiome.</title>
        <authorList>
            <person name="Gilroy R."/>
            <person name="Ravi A."/>
            <person name="Getino M."/>
            <person name="Pursley I."/>
            <person name="Horton D.L."/>
            <person name="Alikhan N.-F."/>
            <person name="Baker D."/>
            <person name="Gharbi K."/>
            <person name="Hall N."/>
            <person name="Watson M."/>
            <person name="Adriaenssens E.M."/>
            <person name="Foster-Nyarko E."/>
            <person name="Jarju S."/>
            <person name="Secka A."/>
            <person name="Antonio M."/>
            <person name="Oren A."/>
            <person name="Chaudhuri R."/>
            <person name="La Ragione R.M."/>
            <person name="Hildebrand F."/>
            <person name="Pallen M.J."/>
        </authorList>
    </citation>
    <scope>NUCLEOTIDE SEQUENCE [LARGE SCALE GENOMIC DNA]</scope>
    <source>
        <strain evidence="8 9">Sa1BUA6</strain>
    </source>
</reference>
<evidence type="ECO:0000256" key="5">
    <source>
        <dbReference type="ARBA" id="ARBA00023163"/>
    </source>
</evidence>
<evidence type="ECO:0000259" key="7">
    <source>
        <dbReference type="PROSITE" id="PS50112"/>
    </source>
</evidence>
<dbReference type="InterPro" id="IPR025943">
    <property type="entry name" value="Sigma_54_int_dom_ATP-bd_2"/>
</dbReference>
<dbReference type="Gene3D" id="3.40.50.2300">
    <property type="match status" value="1"/>
</dbReference>
<dbReference type="InterPro" id="IPR000014">
    <property type="entry name" value="PAS"/>
</dbReference>
<dbReference type="InterPro" id="IPR027417">
    <property type="entry name" value="P-loop_NTPase"/>
</dbReference>
<dbReference type="PRINTS" id="PR01590">
    <property type="entry name" value="HTHFIS"/>
</dbReference>
<name>A0ABR8W074_9GAMM</name>
<dbReference type="Gene3D" id="3.40.50.300">
    <property type="entry name" value="P-loop containing nucleotide triphosphate hydrolases"/>
    <property type="match status" value="1"/>
</dbReference>
<dbReference type="Pfam" id="PF00989">
    <property type="entry name" value="PAS"/>
    <property type="match status" value="1"/>
</dbReference>
<dbReference type="SMART" id="SM00091">
    <property type="entry name" value="PAS"/>
    <property type="match status" value="1"/>
</dbReference>
<dbReference type="InterPro" id="IPR058031">
    <property type="entry name" value="AAA_lid_NorR"/>
</dbReference>
<protein>
    <submittedName>
        <fullName evidence="8">Sigma 54-interacting transcriptional regulator</fullName>
    </submittedName>
</protein>
<dbReference type="InterPro" id="IPR010524">
    <property type="entry name" value="Sig_transdc_resp-reg_PrpR_N"/>
</dbReference>
<dbReference type="SMART" id="SM00382">
    <property type="entry name" value="AAA"/>
    <property type="match status" value="1"/>
</dbReference>
<evidence type="ECO:0000256" key="4">
    <source>
        <dbReference type="ARBA" id="ARBA00023125"/>
    </source>
</evidence>
<keyword evidence="2" id="KW-0067">ATP-binding</keyword>
<keyword evidence="1" id="KW-0547">Nucleotide-binding</keyword>
<dbReference type="Gene3D" id="1.10.8.60">
    <property type="match status" value="1"/>
</dbReference>
<dbReference type="Pfam" id="PF00158">
    <property type="entry name" value="Sigma54_activat"/>
    <property type="match status" value="1"/>
</dbReference>
<dbReference type="InterPro" id="IPR025944">
    <property type="entry name" value="Sigma_54_int_dom_CS"/>
</dbReference>
<proteinExistence type="predicted"/>
<dbReference type="PANTHER" id="PTHR32071:SF81">
    <property type="entry name" value="PROPIONATE CATABOLISM OPERON REGULATORY PROTEIN"/>
    <property type="match status" value="1"/>
</dbReference>
<keyword evidence="9" id="KW-1185">Reference proteome</keyword>
<evidence type="ECO:0000259" key="6">
    <source>
        <dbReference type="PROSITE" id="PS50045"/>
    </source>
</evidence>
<dbReference type="CDD" id="cd00130">
    <property type="entry name" value="PAS"/>
    <property type="match status" value="1"/>
</dbReference>
<evidence type="ECO:0000313" key="8">
    <source>
        <dbReference type="EMBL" id="MBD8010424.1"/>
    </source>
</evidence>
<dbReference type="InterPro" id="IPR003593">
    <property type="entry name" value="AAA+_ATPase"/>
</dbReference>
<dbReference type="InterPro" id="IPR002197">
    <property type="entry name" value="HTH_Fis"/>
</dbReference>
<organism evidence="8 9">
    <name type="scientific">Acinetobacter pecorum</name>
    <dbReference type="NCBI Taxonomy" id="2762215"/>
    <lineage>
        <taxon>Bacteria</taxon>
        <taxon>Pseudomonadati</taxon>
        <taxon>Pseudomonadota</taxon>
        <taxon>Gammaproteobacteria</taxon>
        <taxon>Moraxellales</taxon>
        <taxon>Moraxellaceae</taxon>
        <taxon>Acinetobacter</taxon>
    </lineage>
</organism>
<dbReference type="Gene3D" id="3.30.450.20">
    <property type="entry name" value="PAS domain"/>
    <property type="match status" value="1"/>
</dbReference>
<dbReference type="CDD" id="cd00009">
    <property type="entry name" value="AAA"/>
    <property type="match status" value="1"/>
</dbReference>
<evidence type="ECO:0000313" key="9">
    <source>
        <dbReference type="Proteomes" id="UP000621930"/>
    </source>
</evidence>
<dbReference type="Gene3D" id="3.40.50.10660">
    <property type="entry name" value="PrpR receptor domain-like"/>
    <property type="match status" value="1"/>
</dbReference>
<dbReference type="InterPro" id="IPR009057">
    <property type="entry name" value="Homeodomain-like_sf"/>
</dbReference>
<keyword evidence="3" id="KW-0805">Transcription regulation</keyword>
<dbReference type="InterPro" id="IPR035965">
    <property type="entry name" value="PAS-like_dom_sf"/>
</dbReference>
<keyword evidence="4" id="KW-0238">DNA-binding</keyword>
<dbReference type="PROSITE" id="PS50045">
    <property type="entry name" value="SIGMA54_INTERACT_4"/>
    <property type="match status" value="1"/>
</dbReference>
<gene>
    <name evidence="8" type="ORF">H9629_13915</name>
</gene>
<dbReference type="Gene3D" id="1.10.10.60">
    <property type="entry name" value="Homeodomain-like"/>
    <property type="match status" value="1"/>
</dbReference>
<dbReference type="SUPFAM" id="SSF46689">
    <property type="entry name" value="Homeodomain-like"/>
    <property type="match status" value="1"/>
</dbReference>
<dbReference type="PROSITE" id="PS00688">
    <property type="entry name" value="SIGMA54_INTERACT_3"/>
    <property type="match status" value="1"/>
</dbReference>
<dbReference type="PROSITE" id="PS50112">
    <property type="entry name" value="PAS"/>
    <property type="match status" value="1"/>
</dbReference>
<evidence type="ECO:0000256" key="3">
    <source>
        <dbReference type="ARBA" id="ARBA00023015"/>
    </source>
</evidence>
<dbReference type="SUPFAM" id="SSF159800">
    <property type="entry name" value="PrpR receptor domain-like"/>
    <property type="match status" value="1"/>
</dbReference>
<dbReference type="Pfam" id="PF25601">
    <property type="entry name" value="AAA_lid_14"/>
    <property type="match status" value="1"/>
</dbReference>
<accession>A0ABR8W074</accession>
<sequence length="627" mass="70673">MLSQKPINILVSYIKTPSINGFRALAEQTIEKVQSDKIGFVECHISDVLEVAQQLVKNGSEILLCTGATAHYLQRKLPIELHTIRTGAFDVIQAISNLKQYQKIALLGNASSVNLTQYSDVFALKVQQFSYDSYLAAKKAVQQAQQQEFDAVIGSPVAVEMALGMNMAAQLAISSNSLQDHLYSALQRLDKIRAEKQHTQRLNEIFNQLTDGICCISDTGNILFINQSMTALLNLDLTQVLNKSVYSIFQNLDLNVEKSHQVLSVGAKKLAVHLSALKNEYIDGFILSVQDLDAFEKSSSEFRKVSTRKFNIRYSFSDLITEDPAFVQSIELAKQYAKTEATILITGESGTGKELLAQSIHHYSSRAKAPFVAINCASFPESILESELFGYEEGAFTGAKKNGKVGLIEAAHNGTLFLDEIGDMPLHLQTRFLRVLQEKQINRLGSIVSHQVNIRVLAATHSNLEEKVNKGEFRADLYYRLNILRVFVPALKQRRTDIMALTKHFLRKHHLDIEALPDYLKKALQKYHWPGNIRELENIIERFAVISRLDREIFNQQIVEKHIPEIFQNYDFLVSEQANPLKEVKINQELQLIQQAIDAANGNLDAAAQNLNISRTTLWRKMKMLKA</sequence>